<accession>A0A392V705</accession>
<evidence type="ECO:0000313" key="2">
    <source>
        <dbReference type="Proteomes" id="UP000265520"/>
    </source>
</evidence>
<comment type="caution">
    <text evidence="1">The sequence shown here is derived from an EMBL/GenBank/DDBJ whole genome shotgun (WGS) entry which is preliminary data.</text>
</comment>
<reference evidence="1 2" key="1">
    <citation type="journal article" date="2018" name="Front. Plant Sci.">
        <title>Red Clover (Trifolium pratense) and Zigzag Clover (T. medium) - A Picture of Genomic Similarities and Differences.</title>
        <authorList>
            <person name="Dluhosova J."/>
            <person name="Istvanek J."/>
            <person name="Nedelnik J."/>
            <person name="Repkova J."/>
        </authorList>
    </citation>
    <scope>NUCLEOTIDE SEQUENCE [LARGE SCALE GENOMIC DNA]</scope>
    <source>
        <strain evidence="2">cv. 10/8</strain>
        <tissue evidence="1">Leaf</tissue>
    </source>
</reference>
<organism evidence="1 2">
    <name type="scientific">Trifolium medium</name>
    <dbReference type="NCBI Taxonomy" id="97028"/>
    <lineage>
        <taxon>Eukaryota</taxon>
        <taxon>Viridiplantae</taxon>
        <taxon>Streptophyta</taxon>
        <taxon>Embryophyta</taxon>
        <taxon>Tracheophyta</taxon>
        <taxon>Spermatophyta</taxon>
        <taxon>Magnoliopsida</taxon>
        <taxon>eudicotyledons</taxon>
        <taxon>Gunneridae</taxon>
        <taxon>Pentapetalae</taxon>
        <taxon>rosids</taxon>
        <taxon>fabids</taxon>
        <taxon>Fabales</taxon>
        <taxon>Fabaceae</taxon>
        <taxon>Papilionoideae</taxon>
        <taxon>50 kb inversion clade</taxon>
        <taxon>NPAAA clade</taxon>
        <taxon>Hologalegina</taxon>
        <taxon>IRL clade</taxon>
        <taxon>Trifolieae</taxon>
        <taxon>Trifolium</taxon>
    </lineage>
</organism>
<dbReference type="AlphaFoldDB" id="A0A392V705"/>
<name>A0A392V705_9FABA</name>
<dbReference type="EMBL" id="LXQA011038641">
    <property type="protein sequence ID" value="MCI82240.1"/>
    <property type="molecule type" value="Genomic_DNA"/>
</dbReference>
<dbReference type="Proteomes" id="UP000265520">
    <property type="component" value="Unassembled WGS sequence"/>
</dbReference>
<sequence>MRRREGFFHRRWRFRRRMKRMRVELDVIKMNFAVSIVGEGGTGFSEPWSNRSDWRR</sequence>
<feature type="non-terminal residue" evidence="1">
    <location>
        <position position="56"/>
    </location>
</feature>
<evidence type="ECO:0000313" key="1">
    <source>
        <dbReference type="EMBL" id="MCI82240.1"/>
    </source>
</evidence>
<proteinExistence type="predicted"/>
<protein>
    <submittedName>
        <fullName evidence="1">Uncharacterized protein</fullName>
    </submittedName>
</protein>
<keyword evidence="2" id="KW-1185">Reference proteome</keyword>